<sequence>MGRLVVSADRLASDLMDRLFAAVDVLGVAAGPRDAQSSAALRADQVPAVSPSGARPDSTAEAPLGDASAVVSPRAARRADSPNDVRDSDSPDDVRDTDSPNEVRDTDSPDDVRDAGSPIEVWLLMVESVRRAARRARVGGSGSVPPRDWSTQEGPLPAGRRMASARLAVKPDGVSAARDPEA</sequence>
<name>A0A542E7Z0_9ACTN</name>
<gene>
    <name evidence="2" type="ORF">FB475_4361</name>
</gene>
<dbReference type="EMBL" id="VFMM01000002">
    <property type="protein sequence ID" value="TQJ11445.1"/>
    <property type="molecule type" value="Genomic_DNA"/>
</dbReference>
<feature type="region of interest" description="Disordered" evidence="1">
    <location>
        <begin position="136"/>
        <end position="158"/>
    </location>
</feature>
<evidence type="ECO:0000313" key="3">
    <source>
        <dbReference type="Proteomes" id="UP000316298"/>
    </source>
</evidence>
<evidence type="ECO:0000256" key="1">
    <source>
        <dbReference type="SAM" id="MobiDB-lite"/>
    </source>
</evidence>
<dbReference type="AlphaFoldDB" id="A0A542E7Z0"/>
<reference evidence="2 3" key="1">
    <citation type="submission" date="2019-06" db="EMBL/GenBank/DDBJ databases">
        <title>Sequencing the genomes of 1000 actinobacteria strains.</title>
        <authorList>
            <person name="Klenk H.-P."/>
        </authorList>
    </citation>
    <scope>NUCLEOTIDE SEQUENCE [LARGE SCALE GENOMIC DNA]</scope>
    <source>
        <strain evidence="2 3">DSM 17305</strain>
    </source>
</reference>
<accession>A0A542E7Z0</accession>
<protein>
    <submittedName>
        <fullName evidence="2">Uncharacterized protein</fullName>
    </submittedName>
</protein>
<proteinExistence type="predicted"/>
<evidence type="ECO:0000313" key="2">
    <source>
        <dbReference type="EMBL" id="TQJ11445.1"/>
    </source>
</evidence>
<organism evidence="2 3">
    <name type="scientific">Kribbella jejuensis</name>
    <dbReference type="NCBI Taxonomy" id="236068"/>
    <lineage>
        <taxon>Bacteria</taxon>
        <taxon>Bacillati</taxon>
        <taxon>Actinomycetota</taxon>
        <taxon>Actinomycetes</taxon>
        <taxon>Propionibacteriales</taxon>
        <taxon>Kribbellaceae</taxon>
        <taxon>Kribbella</taxon>
    </lineage>
</organism>
<dbReference type="Proteomes" id="UP000316298">
    <property type="component" value="Unassembled WGS sequence"/>
</dbReference>
<feature type="region of interest" description="Disordered" evidence="1">
    <location>
        <begin position="34"/>
        <end position="115"/>
    </location>
</feature>
<comment type="caution">
    <text evidence="2">The sequence shown here is derived from an EMBL/GenBank/DDBJ whole genome shotgun (WGS) entry which is preliminary data.</text>
</comment>
<feature type="compositionally biased region" description="Basic and acidic residues" evidence="1">
    <location>
        <begin position="77"/>
        <end position="114"/>
    </location>
</feature>
<keyword evidence="3" id="KW-1185">Reference proteome</keyword>